<dbReference type="Pfam" id="PF22780">
    <property type="entry name" value="HI0933_like_1st"/>
    <property type="match status" value="1"/>
</dbReference>
<dbReference type="PRINTS" id="PR00368">
    <property type="entry name" value="FADPNR"/>
</dbReference>
<dbReference type="Proteomes" id="UP000681041">
    <property type="component" value="Chromosome"/>
</dbReference>
<reference evidence="6" key="1">
    <citation type="submission" date="2020-07" db="EMBL/GenBank/DDBJ databases">
        <title>Methanobacterium. sp. MethCan genome.</title>
        <authorList>
            <person name="Postec A."/>
            <person name="Quemeneur M."/>
        </authorList>
    </citation>
    <scope>NUCLEOTIDE SEQUENCE</scope>
    <source>
        <strain evidence="6">MethCAN</strain>
    </source>
</reference>
<dbReference type="PRINTS" id="PR00411">
    <property type="entry name" value="PNDRDTASEI"/>
</dbReference>
<dbReference type="InterPro" id="IPR057661">
    <property type="entry name" value="RsdA/BaiN/AoA(So)_Rossmann"/>
</dbReference>
<dbReference type="SUPFAM" id="SSF51905">
    <property type="entry name" value="FAD/NAD(P)-binding domain"/>
    <property type="match status" value="1"/>
</dbReference>
<keyword evidence="7" id="KW-1185">Reference proteome</keyword>
<dbReference type="Pfam" id="PF03486">
    <property type="entry name" value="HI0933_like"/>
    <property type="match status" value="1"/>
</dbReference>
<dbReference type="NCBIfam" id="TIGR00275">
    <property type="entry name" value="aminoacetone oxidase family FAD-binding enzyme"/>
    <property type="match status" value="1"/>
</dbReference>
<evidence type="ECO:0000259" key="4">
    <source>
        <dbReference type="Pfam" id="PF03486"/>
    </source>
</evidence>
<feature type="domain" description="RsdA/BaiN/AoA(So)-like insert" evidence="5">
    <location>
        <begin position="193"/>
        <end position="355"/>
    </location>
</feature>
<dbReference type="InterPro" id="IPR055178">
    <property type="entry name" value="RsdA/BaiN/AoA(So)-like_dom"/>
</dbReference>
<evidence type="ECO:0000313" key="7">
    <source>
        <dbReference type="Proteomes" id="UP000681041"/>
    </source>
</evidence>
<feature type="domain" description="RsdA/BaiN/AoA(So)-like Rossmann fold-like" evidence="4">
    <location>
        <begin position="5"/>
        <end position="408"/>
    </location>
</feature>
<accession>A0A8T8K3R5</accession>
<dbReference type="AlphaFoldDB" id="A0A8T8K3R5"/>
<proteinExistence type="predicted"/>
<dbReference type="GeneID" id="64819992"/>
<dbReference type="EMBL" id="CP058560">
    <property type="protein sequence ID" value="QUH23074.1"/>
    <property type="molecule type" value="Genomic_DNA"/>
</dbReference>
<dbReference type="PANTHER" id="PTHR42887">
    <property type="entry name" value="OS12G0638800 PROTEIN"/>
    <property type="match status" value="1"/>
</dbReference>
<dbReference type="InterPro" id="IPR036188">
    <property type="entry name" value="FAD/NAD-bd_sf"/>
</dbReference>
<evidence type="ECO:0000313" key="6">
    <source>
        <dbReference type="EMBL" id="QUH23074.1"/>
    </source>
</evidence>
<gene>
    <name evidence="6" type="ORF">HYG87_04465</name>
</gene>
<protein>
    <submittedName>
        <fullName evidence="6">NAD(P)/FAD-dependent oxidoreductase</fullName>
    </submittedName>
</protein>
<keyword evidence="2" id="KW-0285">Flavoprotein</keyword>
<keyword evidence="3" id="KW-0274">FAD</keyword>
<comment type="cofactor">
    <cofactor evidence="1">
        <name>FAD</name>
        <dbReference type="ChEBI" id="CHEBI:57692"/>
    </cofactor>
</comment>
<evidence type="ECO:0000256" key="3">
    <source>
        <dbReference type="ARBA" id="ARBA00022827"/>
    </source>
</evidence>
<evidence type="ECO:0000256" key="2">
    <source>
        <dbReference type="ARBA" id="ARBA00022630"/>
    </source>
</evidence>
<dbReference type="Gene3D" id="3.50.50.60">
    <property type="entry name" value="FAD/NAD(P)-binding domain"/>
    <property type="match status" value="1"/>
</dbReference>
<dbReference type="KEGG" id="meme:HYG87_04465"/>
<dbReference type="RefSeq" id="WP_211534022.1">
    <property type="nucleotide sequence ID" value="NZ_CP058560.1"/>
</dbReference>
<dbReference type="Gene3D" id="1.10.8.260">
    <property type="entry name" value="HI0933 insert domain-like"/>
    <property type="match status" value="1"/>
</dbReference>
<dbReference type="Gene3D" id="2.40.30.10">
    <property type="entry name" value="Translation factors"/>
    <property type="match status" value="1"/>
</dbReference>
<dbReference type="InterPro" id="IPR004792">
    <property type="entry name" value="BaiN-like"/>
</dbReference>
<dbReference type="OrthoDB" id="11867at2157"/>
<dbReference type="SUPFAM" id="SSF160996">
    <property type="entry name" value="HI0933 insert domain-like"/>
    <property type="match status" value="1"/>
</dbReference>
<evidence type="ECO:0000256" key="1">
    <source>
        <dbReference type="ARBA" id="ARBA00001974"/>
    </source>
</evidence>
<organism evidence="6 7">
    <name type="scientific">Methanobacterium alkalithermotolerans</name>
    <dbReference type="NCBI Taxonomy" id="2731220"/>
    <lineage>
        <taxon>Archaea</taxon>
        <taxon>Methanobacteriati</taxon>
        <taxon>Methanobacteriota</taxon>
        <taxon>Methanomada group</taxon>
        <taxon>Methanobacteria</taxon>
        <taxon>Methanobacteriales</taxon>
        <taxon>Methanobacteriaceae</taxon>
        <taxon>Methanobacterium</taxon>
    </lineage>
</organism>
<dbReference type="InterPro" id="IPR023166">
    <property type="entry name" value="BaiN-like_dom_sf"/>
</dbReference>
<evidence type="ECO:0000259" key="5">
    <source>
        <dbReference type="Pfam" id="PF22780"/>
    </source>
</evidence>
<sequence>MEIYDLAIVGAGPAGCMAAIKASQLDKKVVLLDKNNLIGRKLLLTGNTRCNFTNTASLKVFLEKFGTNGAFYRDAFNKFSNWDLIEFFKEQGLDYKVEDSGRVFPITEKSKSVVDILKKVLKEYHVEIIYEYDLKNLNKKSEIFQLSSTKSKVINAHKVIMATGGSTYNVTGSTGDGFKFAKSLGHQITELKPGGVPLIVQEEWIFKLKGVTLENVGMSIEYPGKTKDLPRGNLLLTHFGISGPVILDMSHEIVEIMDKYGDLKLKIDFKPDMNQKSLESYLMKDFQKYRKKSLKNYLNYHLPQSTILPFLATINLDSQKKLNQITKKERLDLVKILKGLPLTIVGHLPLDKALVTCGGVSKKQIDPRTMESKLVKGLYFAGEIISGCGRRGGYNLQQAFSTGYVAGENASK</sequence>
<name>A0A8T8K3R5_9EURY</name>
<dbReference type="PANTHER" id="PTHR42887:SF2">
    <property type="entry name" value="OS12G0638800 PROTEIN"/>
    <property type="match status" value="1"/>
</dbReference>